<dbReference type="Pfam" id="PF00694">
    <property type="entry name" value="Aconitase_C"/>
    <property type="match status" value="1"/>
</dbReference>
<dbReference type="UniPathway" id="UPA00223">
    <property type="reaction ID" value="UER00718"/>
</dbReference>
<dbReference type="SUPFAM" id="SSF53732">
    <property type="entry name" value="Aconitase iron-sulfur domain"/>
    <property type="match status" value="1"/>
</dbReference>
<dbReference type="Pfam" id="PF00330">
    <property type="entry name" value="Aconitase"/>
    <property type="match status" value="1"/>
</dbReference>
<dbReference type="PRINTS" id="PR00415">
    <property type="entry name" value="ACONITASE"/>
</dbReference>
<dbReference type="GO" id="GO:0003723">
    <property type="term" value="F:RNA binding"/>
    <property type="evidence" value="ECO:0007669"/>
    <property type="project" value="UniProtKB-KW"/>
</dbReference>
<dbReference type="GO" id="GO:0051539">
    <property type="term" value="F:4 iron, 4 sulfur cluster binding"/>
    <property type="evidence" value="ECO:0007669"/>
    <property type="project" value="UniProtKB-KW"/>
</dbReference>
<comment type="pathway">
    <text evidence="4">Organic acid metabolism; propanoate degradation.</text>
</comment>
<evidence type="ECO:0000259" key="16">
    <source>
        <dbReference type="Pfam" id="PF00330"/>
    </source>
</evidence>
<evidence type="ECO:0000256" key="3">
    <source>
        <dbReference type="ARBA" id="ARBA00004717"/>
    </source>
</evidence>
<dbReference type="GO" id="GO:0047456">
    <property type="term" value="F:2-methylisocitrate dehydratase activity"/>
    <property type="evidence" value="ECO:0007669"/>
    <property type="project" value="UniProtKB-EC"/>
</dbReference>
<dbReference type="FunFam" id="3.20.19.10:FF:000001">
    <property type="entry name" value="Aconitate hydratase"/>
    <property type="match status" value="1"/>
</dbReference>
<proteinExistence type="inferred from homology"/>
<dbReference type="EC" id="4.2.1.3" evidence="15"/>
<comment type="catalytic activity">
    <reaction evidence="1">
        <text>(2S,3R)-3-hydroxybutane-1,2,3-tricarboxylate = 2-methyl-cis-aconitate + H2O</text>
        <dbReference type="Rhea" id="RHEA:17941"/>
        <dbReference type="ChEBI" id="CHEBI:15377"/>
        <dbReference type="ChEBI" id="CHEBI:57429"/>
        <dbReference type="ChEBI" id="CHEBI:57872"/>
        <dbReference type="EC" id="4.2.1.99"/>
    </reaction>
</comment>
<dbReference type="InterPro" id="IPR015931">
    <property type="entry name" value="Acnase/IPM_dHydase_lsu_aba_1/3"/>
</dbReference>
<comment type="catalytic activity">
    <reaction evidence="14 15">
        <text>citrate = D-threo-isocitrate</text>
        <dbReference type="Rhea" id="RHEA:10336"/>
        <dbReference type="ChEBI" id="CHEBI:15562"/>
        <dbReference type="ChEBI" id="CHEBI:16947"/>
        <dbReference type="EC" id="4.2.1.3"/>
    </reaction>
</comment>
<dbReference type="InterPro" id="IPR018136">
    <property type="entry name" value="Aconitase_4Fe-4S_BS"/>
</dbReference>
<keyword evidence="13 15" id="KW-0456">Lyase</keyword>
<feature type="domain" description="Aconitase/3-isopropylmalate dehydratase large subunit alpha/beta/alpha" evidence="16">
    <location>
        <begin position="75"/>
        <end position="563"/>
    </location>
</feature>
<evidence type="ECO:0000256" key="14">
    <source>
        <dbReference type="ARBA" id="ARBA00023501"/>
    </source>
</evidence>
<dbReference type="AlphaFoldDB" id="A0A2V4KWY8"/>
<dbReference type="Gene3D" id="3.20.19.10">
    <property type="entry name" value="Aconitase, domain 4"/>
    <property type="match status" value="1"/>
</dbReference>
<evidence type="ECO:0000256" key="11">
    <source>
        <dbReference type="ARBA" id="ARBA00023004"/>
    </source>
</evidence>
<evidence type="ECO:0000256" key="4">
    <source>
        <dbReference type="ARBA" id="ARBA00005026"/>
    </source>
</evidence>
<dbReference type="OrthoDB" id="9764318at2"/>
<dbReference type="SUPFAM" id="SSF52016">
    <property type="entry name" value="LeuD/IlvD-like"/>
    <property type="match status" value="1"/>
</dbReference>
<evidence type="ECO:0000256" key="7">
    <source>
        <dbReference type="ARBA" id="ARBA00022485"/>
    </source>
</evidence>
<dbReference type="InterPro" id="IPR015928">
    <property type="entry name" value="Aconitase/3IPM_dehydase_swvl"/>
</dbReference>
<dbReference type="GO" id="GO:0003994">
    <property type="term" value="F:aconitate hydratase activity"/>
    <property type="evidence" value="ECO:0007669"/>
    <property type="project" value="UniProtKB-EC"/>
</dbReference>
<keyword evidence="7 15" id="KW-0004">4Fe-4S</keyword>
<evidence type="ECO:0000256" key="10">
    <source>
        <dbReference type="ARBA" id="ARBA00022884"/>
    </source>
</evidence>
<dbReference type="InterPro" id="IPR006249">
    <property type="entry name" value="Aconitase/IRP2"/>
</dbReference>
<dbReference type="FunFam" id="3.30.499.10:FF:000020">
    <property type="entry name" value="Aconitate hydratase A"/>
    <property type="match status" value="1"/>
</dbReference>
<dbReference type="InterPro" id="IPR000573">
    <property type="entry name" value="AconitaseA/IPMdHydase_ssu_swvl"/>
</dbReference>
<accession>A0A2V4KWY8</accession>
<evidence type="ECO:0000256" key="13">
    <source>
        <dbReference type="ARBA" id="ARBA00023239"/>
    </source>
</evidence>
<dbReference type="GO" id="GO:0006099">
    <property type="term" value="P:tricarboxylic acid cycle"/>
    <property type="evidence" value="ECO:0007669"/>
    <property type="project" value="UniProtKB-UniPathway"/>
</dbReference>
<protein>
    <recommendedName>
        <fullName evidence="15">Aconitate hydratase</fullName>
        <shortName evidence="15">Aconitase</shortName>
        <ecNumber evidence="15">4.2.1.3</ecNumber>
    </recommendedName>
</protein>
<comment type="similarity">
    <text evidence="5 15">Belongs to the aconitase/IPM isomerase family.</text>
</comment>
<evidence type="ECO:0000256" key="6">
    <source>
        <dbReference type="ARBA" id="ARBA00011245"/>
    </source>
</evidence>
<dbReference type="InterPro" id="IPR036008">
    <property type="entry name" value="Aconitase_4Fe-4S_dom"/>
</dbReference>
<evidence type="ECO:0000256" key="8">
    <source>
        <dbReference type="ARBA" id="ARBA00022532"/>
    </source>
</evidence>
<evidence type="ECO:0000259" key="17">
    <source>
        <dbReference type="Pfam" id="PF00694"/>
    </source>
</evidence>
<dbReference type="InterPro" id="IPR001030">
    <property type="entry name" value="Acoase/IPM_deHydtase_lsu_aba"/>
</dbReference>
<dbReference type="NCBIfam" id="NF006757">
    <property type="entry name" value="PRK09277.1"/>
    <property type="match status" value="1"/>
</dbReference>
<dbReference type="PROSITE" id="PS01244">
    <property type="entry name" value="ACONITASE_2"/>
    <property type="match status" value="1"/>
</dbReference>
<dbReference type="InterPro" id="IPR044137">
    <property type="entry name" value="AcnA_IRP_Swivel"/>
</dbReference>
<evidence type="ECO:0000256" key="9">
    <source>
        <dbReference type="ARBA" id="ARBA00022723"/>
    </source>
</evidence>
<evidence type="ECO:0000256" key="12">
    <source>
        <dbReference type="ARBA" id="ARBA00023014"/>
    </source>
</evidence>
<keyword evidence="9" id="KW-0479">Metal-binding</keyword>
<dbReference type="EMBL" id="QJRX01000007">
    <property type="protein sequence ID" value="PYC22704.1"/>
    <property type="molecule type" value="Genomic_DNA"/>
</dbReference>
<comment type="subunit">
    <text evidence="6">Monomer.</text>
</comment>
<evidence type="ECO:0000256" key="15">
    <source>
        <dbReference type="RuleBase" id="RU361275"/>
    </source>
</evidence>
<dbReference type="CDD" id="cd01586">
    <property type="entry name" value="AcnA_IRP"/>
    <property type="match status" value="1"/>
</dbReference>
<dbReference type="Proteomes" id="UP000248146">
    <property type="component" value="Unassembled WGS sequence"/>
</dbReference>
<dbReference type="NCBIfam" id="NF009520">
    <property type="entry name" value="PRK12881.1"/>
    <property type="match status" value="1"/>
</dbReference>
<comment type="function">
    <text evidence="15">Catalyzes the isomerization of citrate to isocitrate via cis-aconitate.</text>
</comment>
<dbReference type="NCBIfam" id="TIGR01341">
    <property type="entry name" value="aconitase_1"/>
    <property type="match status" value="1"/>
</dbReference>
<organism evidence="18 19">
    <name type="scientific">Aquipseudomonas alcaligenes</name>
    <name type="common">Pseudomonas alcaligenes</name>
    <dbReference type="NCBI Taxonomy" id="43263"/>
    <lineage>
        <taxon>Bacteria</taxon>
        <taxon>Pseudomonadati</taxon>
        <taxon>Pseudomonadota</taxon>
        <taxon>Gammaproteobacteria</taxon>
        <taxon>Pseudomonadales</taxon>
        <taxon>Pseudomonadaceae</taxon>
        <taxon>Aquipseudomonas</taxon>
    </lineage>
</organism>
<name>A0A2V4KWY8_AQUAC</name>
<keyword evidence="11 15" id="KW-0408">Iron</keyword>
<dbReference type="PANTHER" id="PTHR11670">
    <property type="entry name" value="ACONITASE/IRON-RESPONSIVE ELEMENT FAMILY MEMBER"/>
    <property type="match status" value="1"/>
</dbReference>
<dbReference type="Gene3D" id="6.10.190.10">
    <property type="match status" value="1"/>
</dbReference>
<keyword evidence="12 15" id="KW-0411">Iron-sulfur</keyword>
<comment type="caution">
    <text evidence="18">The sequence shown here is derived from an EMBL/GenBank/DDBJ whole genome shotgun (WGS) entry which is preliminary data.</text>
</comment>
<dbReference type="CDD" id="cd01580">
    <property type="entry name" value="AcnA_IRP_Swivel"/>
    <property type="match status" value="1"/>
</dbReference>
<evidence type="ECO:0000256" key="2">
    <source>
        <dbReference type="ARBA" id="ARBA00001966"/>
    </source>
</evidence>
<dbReference type="GO" id="GO:0046872">
    <property type="term" value="F:metal ion binding"/>
    <property type="evidence" value="ECO:0007669"/>
    <property type="project" value="UniProtKB-KW"/>
</dbReference>
<gene>
    <name evidence="18" type="primary">acnA</name>
    <name evidence="18" type="ORF">DMO17_14680</name>
</gene>
<keyword evidence="8" id="KW-0816">Tricarboxylic acid cycle</keyword>
<keyword evidence="10" id="KW-0694">RNA-binding</keyword>
<evidence type="ECO:0000256" key="5">
    <source>
        <dbReference type="ARBA" id="ARBA00007185"/>
    </source>
</evidence>
<sequence length="895" mass="97065">MPSLDSLNCRRSLQVGGQTYHYYSLDEAARSLGDITRLPLSLKVLLENLLRFEDNVSVSAYDIKAMIDWLKQRRSDHEIQFRPARVLMQDFTGVPAVVDLAAMRAAMAAAGGDPQRINPLSPVDLVIDHSVMVDRYASPSAFAENVALEMQRNRERYAFLRWGQNAFANFRVVPPGTGICHQVNLEYLARTVWTKDEDGTTWAFPDTLVGTDSHTTMINGLGVLGWGVGGIEAEAAMLGQPVSMLIPEVIGFRLSGRLREGITATDLVLTVTQMLRSKGVVGKFVEFYGDGLADLPLADRATIANMAPEYGATCGFFPVDDITLGYLRLSGRDEQTVQLVEAYAKAQGLWRQPGLDPLFSDSLELDLGTVEASLAGPRRPQDRVALPRVSQAFDELLALQARPAGAAPRDSAPVEHDGQRYELQDGAVVIAAITSCTNTSNPSVMMAAGLLAQKAVEKGLSRKPWVKSSLAPGSKVVSEYLAAADLTRHLDQLGFELVGYGCTTCIGNSGPLLEPIEQAIQAGDLTVAAVLSGNRNFEGRVHPLVKANWLASPPLVVAYALAGSVRLDLTREPLGTGKDGAPVYLRDIWPSQAEIAAAIARVDSAMFRKEYAAVFAGDAQWQAIAVPQAATYQWQADSTYIQHPPFFEDIAGDPPHIGDIHGARILALLGDSVTTDHISPAGNIKKDSPAGRYLAERGVAPADFNSYGSRRGNHEVMMRGTFANIRIRNEMLGGEEGGNTRHWPSGDKLAIFDAAMRYQTEGVPLVIFAGKEYGTGSSRDWAAKGTNLLGVKAVIAESFERIHRSNLVGMGVLPLQFLPGQDRKTLALSGREKVAIGGLDGVALRPHMTLALDLQREDGSHEEVEVLCRIDTQNEVEYFKAGGILHHVLRQMLKA</sequence>
<evidence type="ECO:0000313" key="18">
    <source>
        <dbReference type="EMBL" id="PYC22704.1"/>
    </source>
</evidence>
<dbReference type="RefSeq" id="WP_110683237.1">
    <property type="nucleotide sequence ID" value="NZ_QJRX01000007.1"/>
</dbReference>
<comment type="cofactor">
    <cofactor evidence="2">
        <name>[4Fe-4S] cluster</name>
        <dbReference type="ChEBI" id="CHEBI:49883"/>
    </cofactor>
</comment>
<comment type="pathway">
    <text evidence="3">Carbohydrate metabolism; tricarboxylic acid cycle; isocitrate from oxaloacetate: step 2/2.</text>
</comment>
<dbReference type="PROSITE" id="PS00450">
    <property type="entry name" value="ACONITASE_1"/>
    <property type="match status" value="1"/>
</dbReference>
<reference evidence="18 19" key="1">
    <citation type="submission" date="2018-06" db="EMBL/GenBank/DDBJ databases">
        <title>Pseudomonas diversity within urban Lake Michigan freshwaters.</title>
        <authorList>
            <person name="Batrich M."/>
            <person name="Hatzopoulos T."/>
            <person name="Putonti C."/>
        </authorList>
    </citation>
    <scope>NUCLEOTIDE SEQUENCE [LARGE SCALE GENOMIC DNA]</scope>
    <source>
        <strain evidence="18 19">MB-090714</strain>
    </source>
</reference>
<feature type="domain" description="Aconitase A/isopropylmalate dehydratase small subunit swivel" evidence="17">
    <location>
        <begin position="692"/>
        <end position="818"/>
    </location>
</feature>
<evidence type="ECO:0000256" key="1">
    <source>
        <dbReference type="ARBA" id="ARBA00000118"/>
    </source>
</evidence>
<dbReference type="FunFam" id="3.30.499.10:FF:000002">
    <property type="entry name" value="Aconitate hydratase"/>
    <property type="match status" value="1"/>
</dbReference>
<evidence type="ECO:0000313" key="19">
    <source>
        <dbReference type="Proteomes" id="UP000248146"/>
    </source>
</evidence>
<dbReference type="Gene3D" id="3.30.499.10">
    <property type="entry name" value="Aconitase, domain 3"/>
    <property type="match status" value="2"/>
</dbReference>